<evidence type="ECO:0000256" key="4">
    <source>
        <dbReference type="ARBA" id="ARBA00013213"/>
    </source>
</evidence>
<organism evidence="16 17">
    <name type="scientific">Geosporobacter subterraneus DSM 17957</name>
    <dbReference type="NCBI Taxonomy" id="1121919"/>
    <lineage>
        <taxon>Bacteria</taxon>
        <taxon>Bacillati</taxon>
        <taxon>Bacillota</taxon>
        <taxon>Clostridia</taxon>
        <taxon>Peptostreptococcales</taxon>
        <taxon>Thermotaleaceae</taxon>
        <taxon>Geosporobacter</taxon>
    </lineage>
</organism>
<keyword evidence="13" id="KW-0521">NADP</keyword>
<keyword evidence="7" id="KW-0791">Threonine biosynthesis</keyword>
<feature type="binding site" evidence="13">
    <location>
        <position position="213"/>
    </location>
    <ligand>
        <name>L-homoserine</name>
        <dbReference type="ChEBI" id="CHEBI:57476"/>
    </ligand>
</feature>
<dbReference type="AlphaFoldDB" id="A0A1M6Q2H4"/>
<keyword evidence="17" id="KW-1185">Reference proteome</keyword>
<keyword evidence="9" id="KW-0915">Sodium</keyword>
<dbReference type="Gene3D" id="3.40.50.720">
    <property type="entry name" value="NAD(P)-binding Rossmann-like Domain"/>
    <property type="match status" value="1"/>
</dbReference>
<evidence type="ECO:0000256" key="10">
    <source>
        <dbReference type="ARBA" id="ARBA00023167"/>
    </source>
</evidence>
<dbReference type="GO" id="GO:0009086">
    <property type="term" value="P:methionine biosynthetic process"/>
    <property type="evidence" value="ECO:0007669"/>
    <property type="project" value="UniProtKB-KW"/>
</dbReference>
<dbReference type="NCBIfam" id="NF005290">
    <property type="entry name" value="PRK06813.1"/>
    <property type="match status" value="1"/>
</dbReference>
<feature type="active site" description="Proton donor" evidence="12">
    <location>
        <position position="228"/>
    </location>
</feature>
<feature type="domain" description="Homoserine dehydrogenase catalytic" evidence="14">
    <location>
        <begin position="160"/>
        <end position="338"/>
    </location>
</feature>
<dbReference type="InterPro" id="IPR005106">
    <property type="entry name" value="Asp/hSer_DH_NAD-bd"/>
</dbReference>
<comment type="pathway">
    <text evidence="1">Amino-acid biosynthesis; L-threonine biosynthesis; L-threonine from L-aspartate: step 3/5.</text>
</comment>
<evidence type="ECO:0000259" key="14">
    <source>
        <dbReference type="Pfam" id="PF00742"/>
    </source>
</evidence>
<feature type="binding site" evidence="13">
    <location>
        <position position="128"/>
    </location>
    <ligand>
        <name>NADPH</name>
        <dbReference type="ChEBI" id="CHEBI:57783"/>
    </ligand>
</feature>
<proteinExistence type="inferred from homology"/>
<dbReference type="Pfam" id="PF00742">
    <property type="entry name" value="Homoserine_dh"/>
    <property type="match status" value="1"/>
</dbReference>
<name>A0A1M6Q2H4_9FIRM</name>
<dbReference type="PIRSF" id="PIRSF036497">
    <property type="entry name" value="HDH_short"/>
    <property type="match status" value="1"/>
</dbReference>
<evidence type="ECO:0000256" key="9">
    <source>
        <dbReference type="ARBA" id="ARBA00023053"/>
    </source>
</evidence>
<dbReference type="PANTHER" id="PTHR43331">
    <property type="entry name" value="HOMOSERINE DEHYDROGENASE"/>
    <property type="match status" value="1"/>
</dbReference>
<comment type="pathway">
    <text evidence="2">Amino-acid biosynthesis; L-methionine biosynthesis via de novo pathway; L-homoserine from L-aspartate: step 3/3.</text>
</comment>
<dbReference type="STRING" id="1121919.SAMN02745975_03747"/>
<dbReference type="InterPro" id="IPR001342">
    <property type="entry name" value="HDH_cat"/>
</dbReference>
<dbReference type="GO" id="GO:0004412">
    <property type="term" value="F:homoserine dehydrogenase activity"/>
    <property type="evidence" value="ECO:0007669"/>
    <property type="project" value="UniProtKB-EC"/>
</dbReference>
<dbReference type="EC" id="1.1.1.3" evidence="4"/>
<dbReference type="PANTHER" id="PTHR43331:SF1">
    <property type="entry name" value="HOMOSERINE DEHYDROGENASE"/>
    <property type="match status" value="1"/>
</dbReference>
<dbReference type="GO" id="GO:0009088">
    <property type="term" value="P:threonine biosynthetic process"/>
    <property type="evidence" value="ECO:0007669"/>
    <property type="project" value="UniProtKB-UniPathway"/>
</dbReference>
<evidence type="ECO:0000256" key="11">
    <source>
        <dbReference type="ARBA" id="ARBA00048841"/>
    </source>
</evidence>
<dbReference type="Gene3D" id="3.30.360.10">
    <property type="entry name" value="Dihydrodipicolinate Reductase, domain 2"/>
    <property type="match status" value="1"/>
</dbReference>
<comment type="similarity">
    <text evidence="3">Belongs to the homoserine dehydrogenase family.</text>
</comment>
<reference evidence="17" key="1">
    <citation type="submission" date="2016-11" db="EMBL/GenBank/DDBJ databases">
        <authorList>
            <person name="Varghese N."/>
            <person name="Submissions S."/>
        </authorList>
    </citation>
    <scope>NUCLEOTIDE SEQUENCE [LARGE SCALE GENOMIC DNA]</scope>
    <source>
        <strain evidence="17">DSM 17957</strain>
    </source>
</reference>
<dbReference type="GO" id="GO:0050661">
    <property type="term" value="F:NADP binding"/>
    <property type="evidence" value="ECO:0007669"/>
    <property type="project" value="InterPro"/>
</dbReference>
<evidence type="ECO:0000256" key="5">
    <source>
        <dbReference type="ARBA" id="ARBA00013376"/>
    </source>
</evidence>
<evidence type="ECO:0000256" key="1">
    <source>
        <dbReference type="ARBA" id="ARBA00005056"/>
    </source>
</evidence>
<evidence type="ECO:0000256" key="12">
    <source>
        <dbReference type="PIRSR" id="PIRSR036497-1"/>
    </source>
</evidence>
<keyword evidence="6" id="KW-0028">Amino-acid biosynthesis</keyword>
<dbReference type="InterPro" id="IPR022697">
    <property type="entry name" value="HDH_short"/>
</dbReference>
<evidence type="ECO:0000256" key="2">
    <source>
        <dbReference type="ARBA" id="ARBA00005062"/>
    </source>
</evidence>
<dbReference type="OrthoDB" id="9808167at2"/>
<protein>
    <recommendedName>
        <fullName evidence="5">Homoserine dehydrogenase</fullName>
        <ecNumber evidence="4">1.1.1.3</ecNumber>
    </recommendedName>
</protein>
<dbReference type="Proteomes" id="UP000184536">
    <property type="component" value="Unassembled WGS sequence"/>
</dbReference>
<dbReference type="SUPFAM" id="SSF55347">
    <property type="entry name" value="Glyceraldehyde-3-phosphate dehydrogenase-like, C-terminal domain"/>
    <property type="match status" value="1"/>
</dbReference>
<dbReference type="UniPathway" id="UPA00050">
    <property type="reaction ID" value="UER00063"/>
</dbReference>
<evidence type="ECO:0000259" key="15">
    <source>
        <dbReference type="Pfam" id="PF03447"/>
    </source>
</evidence>
<feature type="domain" description="Aspartate/homoserine dehydrogenase NAD-binding" evidence="15">
    <location>
        <begin position="10"/>
        <end position="149"/>
    </location>
</feature>
<evidence type="ECO:0000256" key="7">
    <source>
        <dbReference type="ARBA" id="ARBA00022697"/>
    </source>
</evidence>
<dbReference type="Pfam" id="PF03447">
    <property type="entry name" value="NAD_binding_3"/>
    <property type="match status" value="1"/>
</dbReference>
<dbReference type="EMBL" id="FQZV01000079">
    <property type="protein sequence ID" value="SHK14331.1"/>
    <property type="molecule type" value="Genomic_DNA"/>
</dbReference>
<evidence type="ECO:0000313" key="17">
    <source>
        <dbReference type="Proteomes" id="UP000184536"/>
    </source>
</evidence>
<dbReference type="UniPathway" id="UPA00051">
    <property type="reaction ID" value="UER00465"/>
</dbReference>
<gene>
    <name evidence="16" type="ORF">SAMN02745975_03747</name>
</gene>
<evidence type="ECO:0000256" key="6">
    <source>
        <dbReference type="ARBA" id="ARBA00022605"/>
    </source>
</evidence>
<dbReference type="FunFam" id="3.30.360.10:FF:000005">
    <property type="entry name" value="Homoserine dehydrogenase"/>
    <property type="match status" value="1"/>
</dbReference>
<accession>A0A1M6Q2H4</accession>
<evidence type="ECO:0000313" key="16">
    <source>
        <dbReference type="EMBL" id="SHK14331.1"/>
    </source>
</evidence>
<evidence type="ECO:0000256" key="3">
    <source>
        <dbReference type="ARBA" id="ARBA00006753"/>
    </source>
</evidence>
<feature type="binding site" evidence="13">
    <location>
        <begin position="10"/>
        <end position="15"/>
    </location>
    <ligand>
        <name>NADP(+)</name>
        <dbReference type="ChEBI" id="CHEBI:58349"/>
    </ligand>
</feature>
<dbReference type="SUPFAM" id="SSF51735">
    <property type="entry name" value="NAD(P)-binding Rossmann-fold domains"/>
    <property type="match status" value="1"/>
</dbReference>
<comment type="catalytic activity">
    <reaction evidence="11">
        <text>L-homoserine + NADP(+) = L-aspartate 4-semialdehyde + NADPH + H(+)</text>
        <dbReference type="Rhea" id="RHEA:15761"/>
        <dbReference type="ChEBI" id="CHEBI:15378"/>
        <dbReference type="ChEBI" id="CHEBI:57476"/>
        <dbReference type="ChEBI" id="CHEBI:57783"/>
        <dbReference type="ChEBI" id="CHEBI:58349"/>
        <dbReference type="ChEBI" id="CHEBI:537519"/>
        <dbReference type="EC" id="1.1.1.3"/>
    </reaction>
    <physiologicalReaction direction="right-to-left" evidence="11">
        <dbReference type="Rhea" id="RHEA:15763"/>
    </physiologicalReaction>
</comment>
<sequence>MRTIRIILMGFGNVGHGLIDIIREKKGILAKQYGLALKVIAVIGSRYAIVEEDGIDLEKLGGCDKHSKGILQYAGNVSEISSSKNLLDRLEGDVLVEASPTNIETGEPGFSHIHDALCKGMDVVVLSKGALVQYSKELWDTARLKGGRIKISGATAAALPTIDMAQYNLAGNDIYKIQGVLNGTTNYILTRMHREGISFTEALQEAKEKDIAEANPKLDIGGFDTAAKLLILANNIFGTSLRLKDVDIEGIENITKEDIAEAIKANKTIKLVGEAVKETYNLRLRVAPLALESNNILTRADYKDKAVVFYTDLMGNISIIGGGSDPRAAAAAALKDIINLYKI</sequence>
<keyword evidence="10" id="KW-0486">Methionine biosynthesis</keyword>
<dbReference type="InterPro" id="IPR036291">
    <property type="entry name" value="NAD(P)-bd_dom_sf"/>
</dbReference>
<keyword evidence="8" id="KW-0560">Oxidoreductase</keyword>
<evidence type="ECO:0000256" key="8">
    <source>
        <dbReference type="ARBA" id="ARBA00023002"/>
    </source>
</evidence>
<dbReference type="RefSeq" id="WP_110942698.1">
    <property type="nucleotide sequence ID" value="NZ_FQZV01000079.1"/>
</dbReference>
<evidence type="ECO:0000256" key="13">
    <source>
        <dbReference type="PIRSR" id="PIRSR036497-2"/>
    </source>
</evidence>